<dbReference type="PANTHER" id="PTHR48222">
    <property type="entry name" value="PROTEINASE INHIBITOR, PROPEPTIDE"/>
    <property type="match status" value="1"/>
</dbReference>
<feature type="chain" id="PRO_5042297941" description="Inhibitor I9 domain-containing protein" evidence="1">
    <location>
        <begin position="22"/>
        <end position="101"/>
    </location>
</feature>
<proteinExistence type="predicted"/>
<feature type="signal peptide" evidence="1">
    <location>
        <begin position="1"/>
        <end position="21"/>
    </location>
</feature>
<evidence type="ECO:0000313" key="4">
    <source>
        <dbReference type="Proteomes" id="UP001280121"/>
    </source>
</evidence>
<dbReference type="Pfam" id="PF05922">
    <property type="entry name" value="Inhibitor_I9"/>
    <property type="match status" value="1"/>
</dbReference>
<keyword evidence="1" id="KW-0732">Signal</keyword>
<dbReference type="Proteomes" id="UP001280121">
    <property type="component" value="Unassembled WGS sequence"/>
</dbReference>
<feature type="domain" description="Inhibitor I9" evidence="2">
    <location>
        <begin position="34"/>
        <end position="95"/>
    </location>
</feature>
<evidence type="ECO:0000256" key="1">
    <source>
        <dbReference type="SAM" id="SignalP"/>
    </source>
</evidence>
<dbReference type="Gene3D" id="3.30.70.80">
    <property type="entry name" value="Peptidase S8 propeptide/proteinase inhibitor I9"/>
    <property type="match status" value="1"/>
</dbReference>
<name>A0AAD9U4S5_9ROSI</name>
<gene>
    <name evidence="3" type="ORF">Ddye_014985</name>
</gene>
<dbReference type="PANTHER" id="PTHR48222:SF4">
    <property type="entry name" value="PROTEINASE INHIBITOR, PROPEPTIDE"/>
    <property type="match status" value="1"/>
</dbReference>
<dbReference type="InterPro" id="IPR010259">
    <property type="entry name" value="S8pro/Inhibitor_I9"/>
</dbReference>
<keyword evidence="4" id="KW-1185">Reference proteome</keyword>
<evidence type="ECO:0000313" key="3">
    <source>
        <dbReference type="EMBL" id="KAK2647496.1"/>
    </source>
</evidence>
<reference evidence="3" key="1">
    <citation type="journal article" date="2023" name="Plant J.">
        <title>Genome sequences and population genomics provide insights into the demographic history, inbreeding, and mutation load of two 'living fossil' tree species of Dipteronia.</title>
        <authorList>
            <person name="Feng Y."/>
            <person name="Comes H.P."/>
            <person name="Chen J."/>
            <person name="Zhu S."/>
            <person name="Lu R."/>
            <person name="Zhang X."/>
            <person name="Li P."/>
            <person name="Qiu J."/>
            <person name="Olsen K.M."/>
            <person name="Qiu Y."/>
        </authorList>
    </citation>
    <scope>NUCLEOTIDE SEQUENCE</scope>
    <source>
        <strain evidence="3">KIB01</strain>
    </source>
</reference>
<dbReference type="InterPro" id="IPR037045">
    <property type="entry name" value="S8pro/Inhibitor_I9_sf"/>
</dbReference>
<evidence type="ECO:0000259" key="2">
    <source>
        <dbReference type="Pfam" id="PF05922"/>
    </source>
</evidence>
<dbReference type="AlphaFoldDB" id="A0AAD9U4S5"/>
<protein>
    <recommendedName>
        <fullName evidence="2">Inhibitor I9 domain-containing protein</fullName>
    </recommendedName>
</protein>
<sequence>MATSSTLRYIFLAVLVVAACSTLPGSIYDDKKVVYIVYMGSLPDEIEYSPHSHHISILQEVISGRSASDSLVRSYKRSFNGFSAKLTFVEAAKISGKCCFT</sequence>
<accession>A0AAD9U4S5</accession>
<dbReference type="EMBL" id="JANJYI010000005">
    <property type="protein sequence ID" value="KAK2647496.1"/>
    <property type="molecule type" value="Genomic_DNA"/>
</dbReference>
<organism evidence="3 4">
    <name type="scientific">Dipteronia dyeriana</name>
    <dbReference type="NCBI Taxonomy" id="168575"/>
    <lineage>
        <taxon>Eukaryota</taxon>
        <taxon>Viridiplantae</taxon>
        <taxon>Streptophyta</taxon>
        <taxon>Embryophyta</taxon>
        <taxon>Tracheophyta</taxon>
        <taxon>Spermatophyta</taxon>
        <taxon>Magnoliopsida</taxon>
        <taxon>eudicotyledons</taxon>
        <taxon>Gunneridae</taxon>
        <taxon>Pentapetalae</taxon>
        <taxon>rosids</taxon>
        <taxon>malvids</taxon>
        <taxon>Sapindales</taxon>
        <taxon>Sapindaceae</taxon>
        <taxon>Hippocastanoideae</taxon>
        <taxon>Acereae</taxon>
        <taxon>Dipteronia</taxon>
    </lineage>
</organism>
<comment type="caution">
    <text evidence="3">The sequence shown here is derived from an EMBL/GenBank/DDBJ whole genome shotgun (WGS) entry which is preliminary data.</text>
</comment>